<dbReference type="Gene3D" id="3.40.50.1820">
    <property type="entry name" value="alpha/beta hydrolase"/>
    <property type="match status" value="1"/>
</dbReference>
<dbReference type="PRINTS" id="PR00111">
    <property type="entry name" value="ABHYDROLASE"/>
</dbReference>
<dbReference type="InterPro" id="IPR050266">
    <property type="entry name" value="AB_hydrolase_sf"/>
</dbReference>
<comment type="caution">
    <text evidence="2">The sequence shown here is derived from an EMBL/GenBank/DDBJ whole genome shotgun (WGS) entry which is preliminary data.</text>
</comment>
<name>X1DTS8_9ZZZZ</name>
<sequence length="170" mass="19248">MPYLNFKGKKIYYQLKENNVASSQNKGLIFIHGSGSTSLIWQNQIDGLNLDYKLIAVDLPSHGNSDKFLISEITLDLYVNVIEKLKESLKLEKIISCGHSLGGAIILSYYLKNPNDIESLILCATGARLRTSPVIFQQLTDDYKQYQHLKLQVFEQFQGKSSQNKSSYLP</sequence>
<dbReference type="AlphaFoldDB" id="X1DTS8"/>
<dbReference type="EMBL" id="BART01033837">
    <property type="protein sequence ID" value="GAH11640.1"/>
    <property type="molecule type" value="Genomic_DNA"/>
</dbReference>
<dbReference type="PANTHER" id="PTHR43798">
    <property type="entry name" value="MONOACYLGLYCEROL LIPASE"/>
    <property type="match status" value="1"/>
</dbReference>
<dbReference type="GO" id="GO:0016020">
    <property type="term" value="C:membrane"/>
    <property type="evidence" value="ECO:0007669"/>
    <property type="project" value="TreeGrafter"/>
</dbReference>
<organism evidence="2">
    <name type="scientific">marine sediment metagenome</name>
    <dbReference type="NCBI Taxonomy" id="412755"/>
    <lineage>
        <taxon>unclassified sequences</taxon>
        <taxon>metagenomes</taxon>
        <taxon>ecological metagenomes</taxon>
    </lineage>
</organism>
<dbReference type="InterPro" id="IPR000073">
    <property type="entry name" value="AB_hydrolase_1"/>
</dbReference>
<gene>
    <name evidence="2" type="ORF">S01H4_58011</name>
</gene>
<proteinExistence type="predicted"/>
<dbReference type="InterPro" id="IPR029058">
    <property type="entry name" value="AB_hydrolase_fold"/>
</dbReference>
<evidence type="ECO:0000313" key="2">
    <source>
        <dbReference type="EMBL" id="GAH11640.1"/>
    </source>
</evidence>
<dbReference type="SUPFAM" id="SSF53474">
    <property type="entry name" value="alpha/beta-Hydrolases"/>
    <property type="match status" value="1"/>
</dbReference>
<protein>
    <recommendedName>
        <fullName evidence="1">AB hydrolase-1 domain-containing protein</fullName>
    </recommendedName>
</protein>
<feature type="domain" description="AB hydrolase-1" evidence="1">
    <location>
        <begin position="28"/>
        <end position="131"/>
    </location>
</feature>
<accession>X1DTS8</accession>
<evidence type="ECO:0000259" key="1">
    <source>
        <dbReference type="Pfam" id="PF00561"/>
    </source>
</evidence>
<dbReference type="Pfam" id="PF00561">
    <property type="entry name" value="Abhydrolase_1"/>
    <property type="match status" value="1"/>
</dbReference>
<dbReference type="PANTHER" id="PTHR43798:SF33">
    <property type="entry name" value="HYDROLASE, PUTATIVE (AFU_ORTHOLOGUE AFUA_2G14860)-RELATED"/>
    <property type="match status" value="1"/>
</dbReference>
<reference evidence="2" key="1">
    <citation type="journal article" date="2014" name="Front. Microbiol.">
        <title>High frequency of phylogenetically diverse reductive dehalogenase-homologous genes in deep subseafloor sedimentary metagenomes.</title>
        <authorList>
            <person name="Kawai M."/>
            <person name="Futagami T."/>
            <person name="Toyoda A."/>
            <person name="Takaki Y."/>
            <person name="Nishi S."/>
            <person name="Hori S."/>
            <person name="Arai W."/>
            <person name="Tsubouchi T."/>
            <person name="Morono Y."/>
            <person name="Uchiyama I."/>
            <person name="Ito T."/>
            <person name="Fujiyama A."/>
            <person name="Inagaki F."/>
            <person name="Takami H."/>
        </authorList>
    </citation>
    <scope>NUCLEOTIDE SEQUENCE</scope>
    <source>
        <strain evidence="2">Expedition CK06-06</strain>
    </source>
</reference>